<accession>A0ABW2C801</accession>
<protein>
    <submittedName>
        <fullName evidence="6">DUF3592 domain-containing protein</fullName>
    </submittedName>
</protein>
<comment type="caution">
    <text evidence="6">The sequence shown here is derived from an EMBL/GenBank/DDBJ whole genome shotgun (WGS) entry which is preliminary data.</text>
</comment>
<evidence type="ECO:0000256" key="5">
    <source>
        <dbReference type="SAM" id="Phobius"/>
    </source>
</evidence>
<comment type="subcellular location">
    <subcellularLocation>
        <location evidence="1">Membrane</location>
        <topology evidence="1">Multi-pass membrane protein</topology>
    </subcellularLocation>
</comment>
<gene>
    <name evidence="6" type="ORF">ACFQGD_30525</name>
</gene>
<reference evidence="7" key="1">
    <citation type="journal article" date="2019" name="Int. J. Syst. Evol. Microbiol.">
        <title>The Global Catalogue of Microorganisms (GCM) 10K type strain sequencing project: providing services to taxonomists for standard genome sequencing and annotation.</title>
        <authorList>
            <consortium name="The Broad Institute Genomics Platform"/>
            <consortium name="The Broad Institute Genome Sequencing Center for Infectious Disease"/>
            <person name="Wu L."/>
            <person name="Ma J."/>
        </authorList>
    </citation>
    <scope>NUCLEOTIDE SEQUENCE [LARGE SCALE GENOMIC DNA]</scope>
    <source>
        <strain evidence="7">KCTC 32255</strain>
    </source>
</reference>
<evidence type="ECO:0000256" key="3">
    <source>
        <dbReference type="ARBA" id="ARBA00022989"/>
    </source>
</evidence>
<keyword evidence="3 5" id="KW-1133">Transmembrane helix</keyword>
<evidence type="ECO:0000313" key="6">
    <source>
        <dbReference type="EMBL" id="MFC6871466.1"/>
    </source>
</evidence>
<name>A0ABW2C801_9PSEU</name>
<dbReference type="InterPro" id="IPR035906">
    <property type="entry name" value="MetI-like_sf"/>
</dbReference>
<feature type="transmembrane region" description="Helical" evidence="5">
    <location>
        <begin position="12"/>
        <end position="34"/>
    </location>
</feature>
<evidence type="ECO:0000256" key="4">
    <source>
        <dbReference type="ARBA" id="ARBA00023136"/>
    </source>
</evidence>
<dbReference type="SUPFAM" id="SSF161098">
    <property type="entry name" value="MetI-like"/>
    <property type="match status" value="1"/>
</dbReference>
<dbReference type="Proteomes" id="UP001596337">
    <property type="component" value="Unassembled WGS sequence"/>
</dbReference>
<organism evidence="6 7">
    <name type="scientific">Haloechinothrix salitolerans</name>
    <dbReference type="NCBI Taxonomy" id="926830"/>
    <lineage>
        <taxon>Bacteria</taxon>
        <taxon>Bacillati</taxon>
        <taxon>Actinomycetota</taxon>
        <taxon>Actinomycetes</taxon>
        <taxon>Pseudonocardiales</taxon>
        <taxon>Pseudonocardiaceae</taxon>
        <taxon>Haloechinothrix</taxon>
    </lineage>
</organism>
<sequence>MARQRRRWRIARWVVLGVAGLITLLMLVLVLAAYRNDSAIESNLGSANAEVLSVEWDRTIVRFETADGAVHISQDGVLYPEGLAEGQLVHVEYDATNPDLVRVAGRTFTLSLLPTGATIAITWLIAAPLAVWLRRRESPA</sequence>
<evidence type="ECO:0000256" key="2">
    <source>
        <dbReference type="ARBA" id="ARBA00022692"/>
    </source>
</evidence>
<evidence type="ECO:0000313" key="7">
    <source>
        <dbReference type="Proteomes" id="UP001596337"/>
    </source>
</evidence>
<feature type="transmembrane region" description="Helical" evidence="5">
    <location>
        <begin position="112"/>
        <end position="133"/>
    </location>
</feature>
<dbReference type="EMBL" id="JBHSXX010000001">
    <property type="protein sequence ID" value="MFC6871466.1"/>
    <property type="molecule type" value="Genomic_DNA"/>
</dbReference>
<keyword evidence="2 5" id="KW-0812">Transmembrane</keyword>
<evidence type="ECO:0000256" key="1">
    <source>
        <dbReference type="ARBA" id="ARBA00004141"/>
    </source>
</evidence>
<keyword evidence="7" id="KW-1185">Reference proteome</keyword>
<proteinExistence type="predicted"/>
<keyword evidence="4 5" id="KW-0472">Membrane</keyword>
<dbReference type="RefSeq" id="WP_345392391.1">
    <property type="nucleotide sequence ID" value="NZ_BAABLA010000007.1"/>
</dbReference>